<organism evidence="3 5">
    <name type="scientific">Peronospora effusa</name>
    <dbReference type="NCBI Taxonomy" id="542832"/>
    <lineage>
        <taxon>Eukaryota</taxon>
        <taxon>Sar</taxon>
        <taxon>Stramenopiles</taxon>
        <taxon>Oomycota</taxon>
        <taxon>Peronosporomycetes</taxon>
        <taxon>Peronosporales</taxon>
        <taxon>Peronosporaceae</taxon>
        <taxon>Peronospora</taxon>
    </lineage>
</organism>
<name>A0A3M6VVG6_9STRA</name>
<sequence length="174" mass="20832">MVHPDKCRNPKAREAFEEITKAYNLIIQEDRRKTCIRTIENATLAVTKERRQKIKKGIKESELGDLKDAVDKAVLRAFAEIENRRLNIEKRDAAQRRRETEQEEKAHVKVVNMFKRERSWAETDRREQRVGNWRSFQKGGKRRKEMDAQGWKEESRDEKKFGEIDNEAYKRGWK</sequence>
<dbReference type="EMBL" id="QKXF01000113">
    <property type="protein sequence ID" value="RQM16640.1"/>
    <property type="molecule type" value="Genomic_DNA"/>
</dbReference>
<dbReference type="SUPFAM" id="SSF46565">
    <property type="entry name" value="Chaperone J-domain"/>
    <property type="match status" value="1"/>
</dbReference>
<feature type="compositionally biased region" description="Basic and acidic residues" evidence="2">
    <location>
        <begin position="144"/>
        <end position="157"/>
    </location>
</feature>
<dbReference type="STRING" id="542832.A0A3M6VVG6"/>
<accession>A0A3M6VVG6</accession>
<dbReference type="PANTHER" id="PTHR15606">
    <property type="entry name" value="DNAJ HOMOLOG SUBFAMILY C MEMBER 8/LIPOPOLYSACCHARIDE SPECIFIC RESPONSE-7-RELATED"/>
    <property type="match status" value="1"/>
</dbReference>
<evidence type="ECO:0000313" key="5">
    <source>
        <dbReference type="Proteomes" id="UP000282087"/>
    </source>
</evidence>
<evidence type="ECO:0000313" key="6">
    <source>
        <dbReference type="Proteomes" id="UP000286097"/>
    </source>
</evidence>
<dbReference type="Proteomes" id="UP000282087">
    <property type="component" value="Unassembled WGS sequence"/>
</dbReference>
<evidence type="ECO:0000256" key="2">
    <source>
        <dbReference type="SAM" id="MobiDB-lite"/>
    </source>
</evidence>
<evidence type="ECO:0008006" key="7">
    <source>
        <dbReference type="Google" id="ProtNLM"/>
    </source>
</evidence>
<dbReference type="AlphaFoldDB" id="A0A3M6VVG6"/>
<dbReference type="InterPro" id="IPR036869">
    <property type="entry name" value="J_dom_sf"/>
</dbReference>
<dbReference type="EMBL" id="QLLG01000001">
    <property type="protein sequence ID" value="RMX70462.1"/>
    <property type="molecule type" value="Genomic_DNA"/>
</dbReference>
<dbReference type="Proteomes" id="UP000286097">
    <property type="component" value="Unassembled WGS sequence"/>
</dbReference>
<proteinExistence type="predicted"/>
<protein>
    <recommendedName>
        <fullName evidence="7">J domain-containing protein</fullName>
    </recommendedName>
</protein>
<evidence type="ECO:0000256" key="1">
    <source>
        <dbReference type="SAM" id="Coils"/>
    </source>
</evidence>
<keyword evidence="1" id="KW-0175">Coiled coil</keyword>
<keyword evidence="5" id="KW-1185">Reference proteome</keyword>
<dbReference type="PANTHER" id="PTHR15606:SF4">
    <property type="entry name" value="DNAJ HOMOLOG SUBFAMILY C MEMBER 8"/>
    <property type="match status" value="1"/>
</dbReference>
<feature type="coiled-coil region" evidence="1">
    <location>
        <begin position="76"/>
        <end position="103"/>
    </location>
</feature>
<dbReference type="InterPro" id="IPR042858">
    <property type="entry name" value="DNAJC8"/>
</dbReference>
<comment type="caution">
    <text evidence="3">The sequence shown here is derived from an EMBL/GenBank/DDBJ whole genome shotgun (WGS) entry which is preliminary data.</text>
</comment>
<dbReference type="GO" id="GO:0005634">
    <property type="term" value="C:nucleus"/>
    <property type="evidence" value="ECO:0007669"/>
    <property type="project" value="TreeGrafter"/>
</dbReference>
<dbReference type="VEuPathDB" id="FungiDB:DD237_001257"/>
<dbReference type="Gene3D" id="1.10.287.110">
    <property type="entry name" value="DnaJ domain"/>
    <property type="match status" value="1"/>
</dbReference>
<evidence type="ECO:0000313" key="4">
    <source>
        <dbReference type="EMBL" id="RQM16640.1"/>
    </source>
</evidence>
<evidence type="ECO:0000313" key="3">
    <source>
        <dbReference type="EMBL" id="RMX70462.1"/>
    </source>
</evidence>
<gene>
    <name evidence="4" type="ORF">DD237_001257</name>
    <name evidence="3" type="ORF">DD238_000419</name>
</gene>
<reference evidence="5 6" key="1">
    <citation type="submission" date="2018-06" db="EMBL/GenBank/DDBJ databases">
        <title>Comparative genomics of downy mildews reveals potential adaptations to biotrophy.</title>
        <authorList>
            <person name="Fletcher K."/>
            <person name="Klosterman S.J."/>
            <person name="Derevnina L."/>
            <person name="Martin F."/>
            <person name="Koike S."/>
            <person name="Reyes Chin-Wo S."/>
            <person name="Mou B."/>
            <person name="Michelmore R."/>
        </authorList>
    </citation>
    <scope>NUCLEOTIDE SEQUENCE [LARGE SCALE GENOMIC DNA]</scope>
    <source>
        <strain evidence="4 6">R13</strain>
        <strain evidence="3 5">R14</strain>
    </source>
</reference>
<feature type="region of interest" description="Disordered" evidence="2">
    <location>
        <begin position="125"/>
        <end position="157"/>
    </location>
</feature>